<evidence type="ECO:0000313" key="3">
    <source>
        <dbReference type="EMBL" id="RMI87767.1"/>
    </source>
</evidence>
<dbReference type="AlphaFoldDB" id="A0A421NXX8"/>
<proteinExistence type="predicted"/>
<feature type="transmembrane region" description="Helical" evidence="1">
    <location>
        <begin position="12"/>
        <end position="34"/>
    </location>
</feature>
<dbReference type="RefSeq" id="WP_122225441.1">
    <property type="nucleotide sequence ID" value="NZ_CP103786.1"/>
</dbReference>
<evidence type="ECO:0000313" key="2">
    <source>
        <dbReference type="EMBL" id="RMI87678.1"/>
    </source>
</evidence>
<keyword evidence="5" id="KW-1185">Reference proteome</keyword>
<keyword evidence="1" id="KW-0812">Transmembrane</keyword>
<gene>
    <name evidence="4" type="ORF">PSSA1_v1c3060</name>
    <name evidence="3" type="ORF">PSSA1_v1c6020</name>
    <name evidence="2" type="ORF">PSSA1_v1c6280</name>
</gene>
<evidence type="ECO:0000313" key="4">
    <source>
        <dbReference type="EMBL" id="RMI88879.1"/>
    </source>
</evidence>
<name>A0A421NXX8_9MOLU</name>
<evidence type="ECO:0000256" key="1">
    <source>
        <dbReference type="SAM" id="Phobius"/>
    </source>
</evidence>
<sequence>MQIEQIQVLKGLVFLLFCLAAFFGYKWFCIYNGICRKELKVVIRALKSGTLTDKESGILAREVLKLLNYRQIYKQDIYKFLNELNEIEGFMDEDIINNEDDKIEAEFTSATPVNPDKRKEKLKALIDSIKKDSKKDDKEENTPF</sequence>
<dbReference type="EMBL" id="MPBG01000012">
    <property type="protein sequence ID" value="RMI87678.1"/>
    <property type="molecule type" value="Genomic_DNA"/>
</dbReference>
<keyword evidence="1" id="KW-0472">Membrane</keyword>
<organism evidence="4 5">
    <name type="scientific">Candidatus Phytoplasma solani</name>
    <dbReference type="NCBI Taxonomy" id="69896"/>
    <lineage>
        <taxon>Bacteria</taxon>
        <taxon>Bacillati</taxon>
        <taxon>Mycoplasmatota</taxon>
        <taxon>Mollicutes</taxon>
        <taxon>Acholeplasmatales</taxon>
        <taxon>Acholeplasmataceae</taxon>
        <taxon>Candidatus Phytoplasma</taxon>
        <taxon>16SrXII (Stolbur group)</taxon>
    </lineage>
</organism>
<reference evidence="4" key="2">
    <citation type="journal article" date="2019" name="Syst. Appl. Microbiol.">
        <title>The genome of 'Candidatus Phytoplasma solani' strain SA-1 is highly dynamic and prone to adopting foreign sequences.</title>
        <authorList>
            <person name="Music M.S."/>
            <person name="Samarzija I."/>
            <person name="Hogenhout S.A."/>
            <person name="Haryono M."/>
            <person name="Cho S.T."/>
            <person name="Kuo C.H."/>
        </authorList>
    </citation>
    <scope>NUCLEOTIDE SEQUENCE</scope>
    <source>
        <strain evidence="4">SA-1</strain>
    </source>
</reference>
<comment type="caution">
    <text evidence="4">The sequence shown here is derived from an EMBL/GenBank/DDBJ whole genome shotgun (WGS) entry which is preliminary data.</text>
</comment>
<keyword evidence="1" id="KW-1133">Transmembrane helix</keyword>
<protein>
    <submittedName>
        <fullName evidence="4">Uncharacterized protein</fullName>
    </submittedName>
</protein>
<dbReference type="EMBL" id="MPBG01000010">
    <property type="protein sequence ID" value="RMI87767.1"/>
    <property type="molecule type" value="Genomic_DNA"/>
</dbReference>
<accession>A0A421NXX8</accession>
<reference evidence="5" key="1">
    <citation type="submission" date="2016-11" db="EMBL/GenBank/DDBJ databases">
        <title>Genome sequence of Candidatus Phytoplasma solani strain SA-1.</title>
        <authorList>
            <person name="Haryono M."/>
            <person name="Samarzija I."/>
            <person name="Seruga Music M."/>
            <person name="Hogenhout S."/>
            <person name="Kuo C.-H."/>
        </authorList>
    </citation>
    <scope>NUCLEOTIDE SEQUENCE [LARGE SCALE GENOMIC DNA]</scope>
    <source>
        <strain evidence="5">SA-1</strain>
    </source>
</reference>
<evidence type="ECO:0000313" key="5">
    <source>
        <dbReference type="Proteomes" id="UP000283896"/>
    </source>
</evidence>
<dbReference type="EMBL" id="MPBG01000003">
    <property type="protein sequence ID" value="RMI88879.1"/>
    <property type="molecule type" value="Genomic_DNA"/>
</dbReference>
<dbReference type="Proteomes" id="UP000283896">
    <property type="component" value="Unassembled WGS sequence"/>
</dbReference>